<sequence>MELSIPECEEEGLFYCDCTKYTGIPRCHSDLGTWLQESPTGEITTRANLLLYGDRESEDSELTQIHLYKVI</sequence>
<dbReference type="AlphaFoldDB" id="K1Q2B7"/>
<dbReference type="EMBL" id="JH817022">
    <property type="protein sequence ID" value="EKC30527.1"/>
    <property type="molecule type" value="Genomic_DNA"/>
</dbReference>
<name>K1Q2B7_MAGGI</name>
<reference evidence="1" key="1">
    <citation type="journal article" date="2012" name="Nature">
        <title>The oyster genome reveals stress adaptation and complexity of shell formation.</title>
        <authorList>
            <person name="Zhang G."/>
            <person name="Fang X."/>
            <person name="Guo X."/>
            <person name="Li L."/>
            <person name="Luo R."/>
            <person name="Xu F."/>
            <person name="Yang P."/>
            <person name="Zhang L."/>
            <person name="Wang X."/>
            <person name="Qi H."/>
            <person name="Xiong Z."/>
            <person name="Que H."/>
            <person name="Xie Y."/>
            <person name="Holland P.W."/>
            <person name="Paps J."/>
            <person name="Zhu Y."/>
            <person name="Wu F."/>
            <person name="Chen Y."/>
            <person name="Wang J."/>
            <person name="Peng C."/>
            <person name="Meng J."/>
            <person name="Yang L."/>
            <person name="Liu J."/>
            <person name="Wen B."/>
            <person name="Zhang N."/>
            <person name="Huang Z."/>
            <person name="Zhu Q."/>
            <person name="Feng Y."/>
            <person name="Mount A."/>
            <person name="Hedgecock D."/>
            <person name="Xu Z."/>
            <person name="Liu Y."/>
            <person name="Domazet-Loso T."/>
            <person name="Du Y."/>
            <person name="Sun X."/>
            <person name="Zhang S."/>
            <person name="Liu B."/>
            <person name="Cheng P."/>
            <person name="Jiang X."/>
            <person name="Li J."/>
            <person name="Fan D."/>
            <person name="Wang W."/>
            <person name="Fu W."/>
            <person name="Wang T."/>
            <person name="Wang B."/>
            <person name="Zhang J."/>
            <person name="Peng Z."/>
            <person name="Li Y."/>
            <person name="Li N."/>
            <person name="Wang J."/>
            <person name="Chen M."/>
            <person name="He Y."/>
            <person name="Tan F."/>
            <person name="Song X."/>
            <person name="Zheng Q."/>
            <person name="Huang R."/>
            <person name="Yang H."/>
            <person name="Du X."/>
            <person name="Chen L."/>
            <person name="Yang M."/>
            <person name="Gaffney P.M."/>
            <person name="Wang S."/>
            <person name="Luo L."/>
            <person name="She Z."/>
            <person name="Ming Y."/>
            <person name="Huang W."/>
            <person name="Zhang S."/>
            <person name="Huang B."/>
            <person name="Zhang Y."/>
            <person name="Qu T."/>
            <person name="Ni P."/>
            <person name="Miao G."/>
            <person name="Wang J."/>
            <person name="Wang Q."/>
            <person name="Steinberg C.E."/>
            <person name="Wang H."/>
            <person name="Li N."/>
            <person name="Qian L."/>
            <person name="Zhang G."/>
            <person name="Li Y."/>
            <person name="Yang H."/>
            <person name="Liu X."/>
            <person name="Wang J."/>
            <person name="Yin Y."/>
            <person name="Wang J."/>
        </authorList>
    </citation>
    <scope>NUCLEOTIDE SEQUENCE [LARGE SCALE GENOMIC DNA]</scope>
    <source>
        <strain evidence="1">05x7-T-G4-1.051#20</strain>
    </source>
</reference>
<organism evidence="1">
    <name type="scientific">Magallana gigas</name>
    <name type="common">Pacific oyster</name>
    <name type="synonym">Crassostrea gigas</name>
    <dbReference type="NCBI Taxonomy" id="29159"/>
    <lineage>
        <taxon>Eukaryota</taxon>
        <taxon>Metazoa</taxon>
        <taxon>Spiralia</taxon>
        <taxon>Lophotrochozoa</taxon>
        <taxon>Mollusca</taxon>
        <taxon>Bivalvia</taxon>
        <taxon>Autobranchia</taxon>
        <taxon>Pteriomorphia</taxon>
        <taxon>Ostreida</taxon>
        <taxon>Ostreoidea</taxon>
        <taxon>Ostreidae</taxon>
        <taxon>Magallana</taxon>
    </lineage>
</organism>
<protein>
    <submittedName>
        <fullName evidence="1">Uncharacterized protein</fullName>
    </submittedName>
</protein>
<dbReference type="InParanoid" id="K1Q2B7"/>
<accession>K1Q2B7</accession>
<gene>
    <name evidence="1" type="ORF">CGI_10000670</name>
</gene>
<evidence type="ECO:0000313" key="1">
    <source>
        <dbReference type="EMBL" id="EKC30527.1"/>
    </source>
</evidence>
<dbReference type="HOGENOM" id="CLU_2742498_0_0_1"/>
<proteinExistence type="predicted"/>